<feature type="domain" description="ABM" evidence="1">
    <location>
        <begin position="2"/>
        <end position="90"/>
    </location>
</feature>
<dbReference type="InterPro" id="IPR011008">
    <property type="entry name" value="Dimeric_a/b-barrel"/>
</dbReference>
<dbReference type="PANTHER" id="PTHR33336:SF15">
    <property type="entry name" value="ABM DOMAIN-CONTAINING PROTEIN"/>
    <property type="match status" value="1"/>
</dbReference>
<dbReference type="Gene3D" id="3.30.70.100">
    <property type="match status" value="1"/>
</dbReference>
<dbReference type="PROSITE" id="PS51725">
    <property type="entry name" value="ABM"/>
    <property type="match status" value="1"/>
</dbReference>
<dbReference type="EMBL" id="JABAFN010000019">
    <property type="protein sequence ID" value="NME22267.1"/>
    <property type="molecule type" value="Genomic_DNA"/>
</dbReference>
<dbReference type="InterPro" id="IPR050744">
    <property type="entry name" value="AI-2_Isomerase_LsrG"/>
</dbReference>
<protein>
    <submittedName>
        <fullName evidence="2">Antibiotic biosynthesis monooxygenase</fullName>
    </submittedName>
</protein>
<dbReference type="Proteomes" id="UP000587270">
    <property type="component" value="Unassembled WGS sequence"/>
</dbReference>
<dbReference type="AlphaFoldDB" id="A0AAW9ZGL1"/>
<proteinExistence type="predicted"/>
<dbReference type="InterPro" id="IPR007138">
    <property type="entry name" value="ABM_dom"/>
</dbReference>
<evidence type="ECO:0000259" key="1">
    <source>
        <dbReference type="PROSITE" id="PS51725"/>
    </source>
</evidence>
<name>A0AAW9ZGL1_LIMRT</name>
<dbReference type="Pfam" id="PF03992">
    <property type="entry name" value="ABM"/>
    <property type="match status" value="1"/>
</dbReference>
<accession>A0AAW9ZGL1</accession>
<dbReference type="SUPFAM" id="SSF54909">
    <property type="entry name" value="Dimeric alpha+beta barrel"/>
    <property type="match status" value="1"/>
</dbReference>
<evidence type="ECO:0000313" key="2">
    <source>
        <dbReference type="EMBL" id="NME22267.1"/>
    </source>
</evidence>
<dbReference type="GO" id="GO:0004497">
    <property type="term" value="F:monooxygenase activity"/>
    <property type="evidence" value="ECO:0007669"/>
    <property type="project" value="UniProtKB-KW"/>
</dbReference>
<keyword evidence="2" id="KW-0503">Monooxygenase</keyword>
<evidence type="ECO:0000313" key="3">
    <source>
        <dbReference type="Proteomes" id="UP000587270"/>
    </source>
</evidence>
<sequence length="95" mass="11132">MIIINVHCDVDPARREAFMDFAKELVNKSQRDTGNLFYSYFEDALVPNHFLIVEHWQDQEAVDAHNQTPHLQTFLKTANTYLTHNFDIQVSHTDN</sequence>
<reference evidence="2 3" key="1">
    <citation type="submission" date="2020-04" db="EMBL/GenBank/DDBJ databases">
        <authorList>
            <person name="Hitch T.C.A."/>
            <person name="Wylensek D."/>
            <person name="Clavel T."/>
        </authorList>
    </citation>
    <scope>NUCLEOTIDE SEQUENCE [LARGE SCALE GENOMIC DNA]</scope>
    <source>
        <strain evidence="2 3">WCA-386-APC-4I</strain>
    </source>
</reference>
<gene>
    <name evidence="2" type="ORF">HF865_06105</name>
</gene>
<comment type="caution">
    <text evidence="2">The sequence shown here is derived from an EMBL/GenBank/DDBJ whole genome shotgun (WGS) entry which is preliminary data.</text>
</comment>
<dbReference type="RefSeq" id="WP_170090747.1">
    <property type="nucleotide sequence ID" value="NZ_JABAFN010000019.1"/>
</dbReference>
<organism evidence="2 3">
    <name type="scientific">Limosilactobacillus reuteri</name>
    <name type="common">Lactobacillus reuteri</name>
    <dbReference type="NCBI Taxonomy" id="1598"/>
    <lineage>
        <taxon>Bacteria</taxon>
        <taxon>Bacillati</taxon>
        <taxon>Bacillota</taxon>
        <taxon>Bacilli</taxon>
        <taxon>Lactobacillales</taxon>
        <taxon>Lactobacillaceae</taxon>
        <taxon>Limosilactobacillus</taxon>
    </lineage>
</organism>
<dbReference type="PANTHER" id="PTHR33336">
    <property type="entry name" value="QUINOL MONOOXYGENASE YGIN-RELATED"/>
    <property type="match status" value="1"/>
</dbReference>
<keyword evidence="2" id="KW-0560">Oxidoreductase</keyword>